<feature type="transmembrane region" description="Helical" evidence="2">
    <location>
        <begin position="35"/>
        <end position="54"/>
    </location>
</feature>
<dbReference type="Gene3D" id="2.170.130.30">
    <property type="match status" value="1"/>
</dbReference>
<feature type="domain" description="Transcobalamin-like C-terminal" evidence="3">
    <location>
        <begin position="173"/>
        <end position="244"/>
    </location>
</feature>
<feature type="compositionally biased region" description="Polar residues" evidence="1">
    <location>
        <begin position="110"/>
        <end position="124"/>
    </location>
</feature>
<dbReference type="Proteomes" id="UP000004910">
    <property type="component" value="Unassembled WGS sequence"/>
</dbReference>
<evidence type="ECO:0000313" key="4">
    <source>
        <dbReference type="EMBL" id="EDS74046.1"/>
    </source>
</evidence>
<protein>
    <recommendedName>
        <fullName evidence="3">Transcobalamin-like C-terminal domain-containing protein</fullName>
    </recommendedName>
</protein>
<dbReference type="Pfam" id="PF14478">
    <property type="entry name" value="DUF4430"/>
    <property type="match status" value="1"/>
</dbReference>
<keyword evidence="2" id="KW-1133">Transmembrane helix</keyword>
<dbReference type="AlphaFoldDB" id="B1C4L7"/>
<proteinExistence type="predicted"/>
<feature type="region of interest" description="Disordered" evidence="1">
    <location>
        <begin position="89"/>
        <end position="124"/>
    </location>
</feature>
<accession>B1C4L7</accession>
<dbReference type="EMBL" id="ABIK02000015">
    <property type="protein sequence ID" value="EDS74046.1"/>
    <property type="molecule type" value="Genomic_DNA"/>
</dbReference>
<keyword evidence="2" id="KW-0472">Membrane</keyword>
<reference evidence="4" key="1">
    <citation type="submission" date="2008-02" db="EMBL/GenBank/DDBJ databases">
        <authorList>
            <person name="Fulton L."/>
            <person name="Clifton S."/>
            <person name="Fulton B."/>
            <person name="Xu J."/>
            <person name="Minx P."/>
            <person name="Pepin K.H."/>
            <person name="Johnson M."/>
            <person name="Thiruvilangam P."/>
            <person name="Bhonagiri V."/>
            <person name="Nash W.E."/>
            <person name="Mardis E.R."/>
            <person name="Wilson R.K."/>
        </authorList>
    </citation>
    <scope>NUCLEOTIDE SEQUENCE [LARGE SCALE GENOMIC DNA]</scope>
    <source>
        <strain evidence="4">DSM 1552</strain>
    </source>
</reference>
<name>B1C4L7_9FIRM</name>
<dbReference type="InterPro" id="IPR027954">
    <property type="entry name" value="Transcobalamin-like_C"/>
</dbReference>
<evidence type="ECO:0000313" key="5">
    <source>
        <dbReference type="Proteomes" id="UP000004910"/>
    </source>
</evidence>
<dbReference type="HOGENOM" id="CLU_1105652_0_0_9"/>
<evidence type="ECO:0000259" key="3">
    <source>
        <dbReference type="Pfam" id="PF14478"/>
    </source>
</evidence>
<gene>
    <name evidence="4" type="ORF">CLOSPI_02472</name>
</gene>
<evidence type="ECO:0000256" key="1">
    <source>
        <dbReference type="SAM" id="MobiDB-lite"/>
    </source>
</evidence>
<organism evidence="4 5">
    <name type="scientific">Thomasclavelia spiroformis DSM 1552</name>
    <dbReference type="NCBI Taxonomy" id="428126"/>
    <lineage>
        <taxon>Bacteria</taxon>
        <taxon>Bacillati</taxon>
        <taxon>Bacillota</taxon>
        <taxon>Erysipelotrichia</taxon>
        <taxon>Erysipelotrichales</taxon>
        <taxon>Coprobacillaceae</taxon>
        <taxon>Thomasclavelia</taxon>
    </lineage>
</organism>
<keyword evidence="5" id="KW-1185">Reference proteome</keyword>
<feature type="compositionally biased region" description="Low complexity" evidence="1">
    <location>
        <begin position="90"/>
        <end position="107"/>
    </location>
</feature>
<dbReference type="STRING" id="428126.CLOSPI_02472"/>
<keyword evidence="2" id="KW-0812">Transmembrane</keyword>
<dbReference type="eggNOG" id="COG1657">
    <property type="taxonomic scope" value="Bacteria"/>
</dbReference>
<reference evidence="4" key="2">
    <citation type="submission" date="2014-06" db="EMBL/GenBank/DDBJ databases">
        <title>Draft genome sequence of Clostridium spiroforme (DSM 1552).</title>
        <authorList>
            <person name="Sudarsanam P."/>
            <person name="Ley R."/>
            <person name="Guruge J."/>
            <person name="Turnbaugh P.J."/>
            <person name="Mahowald M."/>
            <person name="Liep D."/>
            <person name="Gordon J."/>
        </authorList>
    </citation>
    <scope>NUCLEOTIDE SEQUENCE</scope>
    <source>
        <strain evidence="4">DSM 1552</strain>
    </source>
</reference>
<comment type="caution">
    <text evidence="4">The sequence shown here is derived from an EMBL/GenBank/DDBJ whole genome shotgun (WGS) entry which is preliminary data.</text>
</comment>
<evidence type="ECO:0000256" key="2">
    <source>
        <dbReference type="SAM" id="Phobius"/>
    </source>
</evidence>
<sequence length="251" mass="28435">MIKLFDVKSFILKEQYALFYLLFIRGGTMFKNKKLVGLLICICLLFCSIFAITLTSSSNLDSSKNIKETKVQQESKKTFVLKQNEEENLELQSNQETKSKQSNTNKSTKVETNQDNNTPTSDDNVANGKRYITLSIDCKTILNNLNELPEQYHSFVPSNGVILAEKKVSINEGDTVFDVIVKVTKMQKIQLSSIGGYIQSINNLPEKLFNGSGGWMYEVNGIYGDKGSKEHVLNNNDKVKWRYSCYSGDLY</sequence>